<feature type="transmembrane region" description="Helical" evidence="10">
    <location>
        <begin position="371"/>
        <end position="395"/>
    </location>
</feature>
<evidence type="ECO:0000313" key="12">
    <source>
        <dbReference type="EMBL" id="QHX42205.1"/>
    </source>
</evidence>
<dbReference type="SFLD" id="SFLDS00003">
    <property type="entry name" value="Haloacid_Dehalogenase"/>
    <property type="match status" value="1"/>
</dbReference>
<comment type="catalytic activity">
    <reaction evidence="9">
        <text>Zn(2+)(in) + ATP + H2O = Zn(2+)(out) + ADP + phosphate + H(+)</text>
        <dbReference type="Rhea" id="RHEA:20621"/>
        <dbReference type="ChEBI" id="CHEBI:15377"/>
        <dbReference type="ChEBI" id="CHEBI:15378"/>
        <dbReference type="ChEBI" id="CHEBI:29105"/>
        <dbReference type="ChEBI" id="CHEBI:30616"/>
        <dbReference type="ChEBI" id="CHEBI:43474"/>
        <dbReference type="ChEBI" id="CHEBI:456216"/>
        <dbReference type="EC" id="7.2.2.12"/>
    </reaction>
</comment>
<dbReference type="PRINTS" id="PR00119">
    <property type="entry name" value="CATATPASE"/>
</dbReference>
<dbReference type="PANTHER" id="PTHR48085">
    <property type="entry name" value="CADMIUM/ZINC-TRANSPORTING ATPASE HMA2-RELATED"/>
    <property type="match status" value="1"/>
</dbReference>
<dbReference type="InterPro" id="IPR059000">
    <property type="entry name" value="ATPase_P-type_domA"/>
</dbReference>
<evidence type="ECO:0000256" key="9">
    <source>
        <dbReference type="ARBA" id="ARBA00047308"/>
    </source>
</evidence>
<evidence type="ECO:0000256" key="10">
    <source>
        <dbReference type="RuleBase" id="RU362081"/>
    </source>
</evidence>
<keyword evidence="10" id="KW-0067">ATP-binding</keyword>
<dbReference type="Gene3D" id="2.70.150.10">
    <property type="entry name" value="Calcium-transporting ATPase, cytoplasmic transduction domain A"/>
    <property type="match status" value="1"/>
</dbReference>
<keyword evidence="3 10" id="KW-0812">Transmembrane</keyword>
<proteinExistence type="inferred from homology"/>
<name>A0A6P1XY37_9SPIR</name>
<evidence type="ECO:0000256" key="4">
    <source>
        <dbReference type="ARBA" id="ARBA00022723"/>
    </source>
</evidence>
<feature type="transmembrane region" description="Helical" evidence="10">
    <location>
        <begin position="31"/>
        <end position="50"/>
    </location>
</feature>
<dbReference type="InterPro" id="IPR044492">
    <property type="entry name" value="P_typ_ATPase_HD_dom"/>
</dbReference>
<dbReference type="GO" id="GO:0015086">
    <property type="term" value="F:cadmium ion transmembrane transporter activity"/>
    <property type="evidence" value="ECO:0007669"/>
    <property type="project" value="TreeGrafter"/>
</dbReference>
<dbReference type="InterPro" id="IPR018303">
    <property type="entry name" value="ATPase_P-typ_P_site"/>
</dbReference>
<dbReference type="InterPro" id="IPR036412">
    <property type="entry name" value="HAD-like_sf"/>
</dbReference>
<keyword evidence="4 10" id="KW-0479">Metal-binding</keyword>
<evidence type="ECO:0000256" key="5">
    <source>
        <dbReference type="ARBA" id="ARBA00022967"/>
    </source>
</evidence>
<evidence type="ECO:0000259" key="11">
    <source>
        <dbReference type="Pfam" id="PF00122"/>
    </source>
</evidence>
<dbReference type="InterPro" id="IPR008250">
    <property type="entry name" value="ATPase_P-typ_transduc_dom_A_sf"/>
</dbReference>
<evidence type="ECO:0000256" key="1">
    <source>
        <dbReference type="ARBA" id="ARBA00004370"/>
    </source>
</evidence>
<dbReference type="SUPFAM" id="SSF81665">
    <property type="entry name" value="Calcium ATPase, transmembrane domain M"/>
    <property type="match status" value="1"/>
</dbReference>
<dbReference type="SUPFAM" id="SSF56784">
    <property type="entry name" value="HAD-like"/>
    <property type="match status" value="1"/>
</dbReference>
<sequence>MACSCMACNHIHETHNHDEHHHDSLWDKHDIIRFSVAAVFFIAGIVLKIASEPFKMTVQFSGASYSIALSSLLFVGSWLAAGLEVIQTLLKTIGKGSIFDENFLMTFATLGAFILGEWSEGAAVMLFYNLGELLQAAAVQQSRRSITNLMDLRPEFVRLYRNPADSESGHSDAHSCCGHEHEDDDHHHSHEHIHAEMCECGHEHGEHHHSHSENCECGHEHGHEHHHEHEECEREHEHGEGHHHEHTHNHAEECCCGHHHEGDDPDIVAPEDVPIGTLILVKPGEKVPLDGILVEGACSFDTSSMTGESVPRFIEEGGTVLAGFVNTDGLAVIKTTVAAENTAAAKMLQLVEHAQDRKAKTERLISSFARVYTPIVTIGAVVLALLPPLVLSAVYSSPLSWSAFVPWISRGLVFLVISCPCAFVISVPLGYFGGLGGAAKKGILIKGADFIDSLAKTDSVVFDKTGTLTAGVLTVQHILPAEQFSTEELLELAYIAEYHSGHPIAVAIKGAIQGRLGKEKTAVFEKEAAELRQYTEKAGSGVKMLRNGQELAAGSALFIFGDAEKQPASIAQIEGTKVFLSYGGRYAGCIICSDSIKPQSAQAIRELRGAGVGYLEMLTGDTKRTGEKIAAELQLDRCSSELLPHEKVARFEAISDERKKGNARAVCVFVGDGINDAPALARADVGIAMGGIGSDAAIEAADVVLMTDNPQLIPQAIKSARFTRQIVKQNIVMSFVVKIAFLAGGALGIIGLWAAVFADVGVALLAVCNSLRARR</sequence>
<dbReference type="InterPro" id="IPR023299">
    <property type="entry name" value="ATPase_P-typ_cyto_dom_N"/>
</dbReference>
<dbReference type="KEGG" id="trz:GWP43_00640"/>
<keyword evidence="5" id="KW-1278">Translocase</keyword>
<evidence type="ECO:0000313" key="13">
    <source>
        <dbReference type="Proteomes" id="UP000464374"/>
    </source>
</evidence>
<dbReference type="SFLD" id="SFLDG00002">
    <property type="entry name" value="C1.7:_P-type_atpase_like"/>
    <property type="match status" value="1"/>
</dbReference>
<evidence type="ECO:0000256" key="3">
    <source>
        <dbReference type="ARBA" id="ARBA00022692"/>
    </source>
</evidence>
<dbReference type="GO" id="GO:0005886">
    <property type="term" value="C:plasma membrane"/>
    <property type="evidence" value="ECO:0007669"/>
    <property type="project" value="UniProtKB-SubCell"/>
</dbReference>
<dbReference type="Gene3D" id="3.40.1110.10">
    <property type="entry name" value="Calcium-transporting ATPase, cytoplasmic domain N"/>
    <property type="match status" value="1"/>
</dbReference>
<dbReference type="Proteomes" id="UP000464374">
    <property type="component" value="Chromosome"/>
</dbReference>
<dbReference type="NCBIfam" id="TIGR01494">
    <property type="entry name" value="ATPase_P-type"/>
    <property type="match status" value="2"/>
</dbReference>
<dbReference type="SFLD" id="SFLDF00027">
    <property type="entry name" value="p-type_atpase"/>
    <property type="match status" value="1"/>
</dbReference>
<keyword evidence="10" id="KW-0547">Nucleotide-binding</keyword>
<dbReference type="GO" id="GO:0046872">
    <property type="term" value="F:metal ion binding"/>
    <property type="evidence" value="ECO:0007669"/>
    <property type="project" value="UniProtKB-KW"/>
</dbReference>
<evidence type="ECO:0000256" key="6">
    <source>
        <dbReference type="ARBA" id="ARBA00022989"/>
    </source>
</evidence>
<dbReference type="GO" id="GO:0005524">
    <property type="term" value="F:ATP binding"/>
    <property type="evidence" value="ECO:0007669"/>
    <property type="project" value="UniProtKB-UniRule"/>
</dbReference>
<evidence type="ECO:0000256" key="7">
    <source>
        <dbReference type="ARBA" id="ARBA00023136"/>
    </source>
</evidence>
<evidence type="ECO:0000256" key="8">
    <source>
        <dbReference type="ARBA" id="ARBA00039097"/>
    </source>
</evidence>
<dbReference type="EC" id="7.2.2.12" evidence="8"/>
<dbReference type="Gene3D" id="3.40.50.1000">
    <property type="entry name" value="HAD superfamily/HAD-like"/>
    <property type="match status" value="1"/>
</dbReference>
<dbReference type="EMBL" id="CP048020">
    <property type="protein sequence ID" value="QHX42205.1"/>
    <property type="molecule type" value="Genomic_DNA"/>
</dbReference>
<comment type="similarity">
    <text evidence="2 10">Belongs to the cation transport ATPase (P-type) (TC 3.A.3) family. Type IB subfamily.</text>
</comment>
<dbReference type="AlphaFoldDB" id="A0A6P1XY37"/>
<dbReference type="InterPro" id="IPR001757">
    <property type="entry name" value="P_typ_ATPase"/>
</dbReference>
<gene>
    <name evidence="12" type="ORF">GWP43_00640</name>
</gene>
<reference evidence="12 13" key="1">
    <citation type="submission" date="2020-01" db="EMBL/GenBank/DDBJ databases">
        <title>Complete genome sequence of a human oral phylogroup 1 Treponema sp. strain ATCC 700766, originally isolated from periodontitis dental plaque.</title>
        <authorList>
            <person name="Chan Y."/>
            <person name="Huo Y.-B."/>
            <person name="Yu X.-L."/>
            <person name="Zeng H."/>
            <person name="Leung W.-K."/>
            <person name="Watt R.M."/>
        </authorList>
    </citation>
    <scope>NUCLEOTIDE SEQUENCE [LARGE SCALE GENOMIC DNA]</scope>
    <source>
        <strain evidence="12 13">OMZ 804</strain>
    </source>
</reference>
<dbReference type="GO" id="GO:0016463">
    <property type="term" value="F:P-type zinc transporter activity"/>
    <property type="evidence" value="ECO:0007669"/>
    <property type="project" value="UniProtKB-EC"/>
</dbReference>
<dbReference type="GO" id="GO:0016887">
    <property type="term" value="F:ATP hydrolysis activity"/>
    <property type="evidence" value="ECO:0007669"/>
    <property type="project" value="InterPro"/>
</dbReference>
<feature type="transmembrane region" description="Helical" evidence="10">
    <location>
        <begin position="731"/>
        <end position="756"/>
    </location>
</feature>
<dbReference type="InterPro" id="IPR023298">
    <property type="entry name" value="ATPase_P-typ_TM_dom_sf"/>
</dbReference>
<dbReference type="NCBIfam" id="TIGR01525">
    <property type="entry name" value="ATPase-IB_hvy"/>
    <property type="match status" value="1"/>
</dbReference>
<comment type="subcellular location">
    <subcellularLocation>
        <location evidence="10">Cell membrane</location>
    </subcellularLocation>
    <subcellularLocation>
        <location evidence="1">Membrane</location>
    </subcellularLocation>
</comment>
<feature type="domain" description="P-type ATPase A" evidence="11">
    <location>
        <begin position="264"/>
        <end position="352"/>
    </location>
</feature>
<organism evidence="12 13">
    <name type="scientific">Treponema vincentii</name>
    <dbReference type="NCBI Taxonomy" id="69710"/>
    <lineage>
        <taxon>Bacteria</taxon>
        <taxon>Pseudomonadati</taxon>
        <taxon>Spirochaetota</taxon>
        <taxon>Spirochaetia</taxon>
        <taxon>Spirochaetales</taxon>
        <taxon>Treponemataceae</taxon>
        <taxon>Treponema</taxon>
    </lineage>
</organism>
<dbReference type="Pfam" id="PF00702">
    <property type="entry name" value="Hydrolase"/>
    <property type="match status" value="1"/>
</dbReference>
<keyword evidence="7 10" id="KW-0472">Membrane</keyword>
<dbReference type="InterPro" id="IPR023214">
    <property type="entry name" value="HAD_sf"/>
</dbReference>
<dbReference type="PROSITE" id="PS00154">
    <property type="entry name" value="ATPASE_E1_E2"/>
    <property type="match status" value="1"/>
</dbReference>
<feature type="transmembrane region" description="Helical" evidence="10">
    <location>
        <begin position="62"/>
        <end position="83"/>
    </location>
</feature>
<dbReference type="InterPro" id="IPR051014">
    <property type="entry name" value="Cation_Transport_ATPase_IB"/>
</dbReference>
<dbReference type="InterPro" id="IPR027256">
    <property type="entry name" value="P-typ_ATPase_IB"/>
</dbReference>
<keyword evidence="10" id="KW-1003">Cell membrane</keyword>
<protein>
    <recommendedName>
        <fullName evidence="8">P-type Zn(2+) transporter</fullName>
        <ecNumber evidence="8">7.2.2.12</ecNumber>
    </recommendedName>
</protein>
<dbReference type="PANTHER" id="PTHR48085:SF5">
    <property type="entry name" value="CADMIUM_ZINC-TRANSPORTING ATPASE HMA4-RELATED"/>
    <property type="match status" value="1"/>
</dbReference>
<keyword evidence="6 10" id="KW-1133">Transmembrane helix</keyword>
<dbReference type="SUPFAM" id="SSF81653">
    <property type="entry name" value="Calcium ATPase, transduction domain A"/>
    <property type="match status" value="1"/>
</dbReference>
<feature type="transmembrane region" description="Helical" evidence="10">
    <location>
        <begin position="407"/>
        <end position="432"/>
    </location>
</feature>
<dbReference type="PRINTS" id="PR00120">
    <property type="entry name" value="HATPASE"/>
</dbReference>
<accession>A0A6P1XY37</accession>
<dbReference type="Pfam" id="PF00122">
    <property type="entry name" value="E1-E2_ATPase"/>
    <property type="match status" value="1"/>
</dbReference>
<dbReference type="RefSeq" id="WP_162662019.1">
    <property type="nucleotide sequence ID" value="NZ_CP048020.1"/>
</dbReference>
<evidence type="ECO:0000256" key="2">
    <source>
        <dbReference type="ARBA" id="ARBA00006024"/>
    </source>
</evidence>